<keyword evidence="2" id="KW-1185">Reference proteome</keyword>
<comment type="caution">
    <text evidence="1">The sequence shown here is derived from an EMBL/GenBank/DDBJ whole genome shotgun (WGS) entry which is preliminary data.</text>
</comment>
<proteinExistence type="predicted"/>
<name>A0A9W9NEQ2_9EURO</name>
<sequence length="146" mass="17075">MNFPPEVNPLLVDPFPYWFPSDDRNACRKASGASAMRALLEDHKDAYFRENASWCRMLVQQPPVQSMSIGWLKLTEVQWDCVKAFWWELPLEKVKSGGGPRMDVLYDLAMGTSGEENKNRYFRVCWRRIPWFWGPYSPGMRPRGPQ</sequence>
<reference evidence="1" key="2">
    <citation type="journal article" date="2023" name="IMA Fungus">
        <title>Comparative genomic study of the Penicillium genus elucidates a diverse pangenome and 15 lateral gene transfer events.</title>
        <authorList>
            <person name="Petersen C."/>
            <person name="Sorensen T."/>
            <person name="Nielsen M.R."/>
            <person name="Sondergaard T.E."/>
            <person name="Sorensen J.L."/>
            <person name="Fitzpatrick D.A."/>
            <person name="Frisvad J.C."/>
            <person name="Nielsen K.L."/>
        </authorList>
    </citation>
    <scope>NUCLEOTIDE SEQUENCE</scope>
    <source>
        <strain evidence="1">IBT 15544</strain>
    </source>
</reference>
<dbReference type="EMBL" id="JAPQKR010000004">
    <property type="protein sequence ID" value="KAJ5218530.1"/>
    <property type="molecule type" value="Genomic_DNA"/>
</dbReference>
<reference evidence="1" key="1">
    <citation type="submission" date="2022-12" db="EMBL/GenBank/DDBJ databases">
        <authorList>
            <person name="Petersen C."/>
        </authorList>
    </citation>
    <scope>NUCLEOTIDE SEQUENCE</scope>
    <source>
        <strain evidence="1">IBT 15544</strain>
    </source>
</reference>
<dbReference type="OrthoDB" id="3800738at2759"/>
<accession>A0A9W9NEQ2</accession>
<protein>
    <submittedName>
        <fullName evidence="1">Uncharacterized protein</fullName>
    </submittedName>
</protein>
<dbReference type="RefSeq" id="XP_058313103.1">
    <property type="nucleotide sequence ID" value="XM_058447692.1"/>
</dbReference>
<evidence type="ECO:0000313" key="1">
    <source>
        <dbReference type="EMBL" id="KAJ5218530.1"/>
    </source>
</evidence>
<gene>
    <name evidence="1" type="ORF">N7498_000629</name>
</gene>
<dbReference type="Proteomes" id="UP001150904">
    <property type="component" value="Unassembled WGS sequence"/>
</dbReference>
<organism evidence="1 2">
    <name type="scientific">Penicillium cinerascens</name>
    <dbReference type="NCBI Taxonomy" id="70096"/>
    <lineage>
        <taxon>Eukaryota</taxon>
        <taxon>Fungi</taxon>
        <taxon>Dikarya</taxon>
        <taxon>Ascomycota</taxon>
        <taxon>Pezizomycotina</taxon>
        <taxon>Eurotiomycetes</taxon>
        <taxon>Eurotiomycetidae</taxon>
        <taxon>Eurotiales</taxon>
        <taxon>Aspergillaceae</taxon>
        <taxon>Penicillium</taxon>
    </lineage>
</organism>
<dbReference type="GeneID" id="83174992"/>
<evidence type="ECO:0000313" key="2">
    <source>
        <dbReference type="Proteomes" id="UP001150904"/>
    </source>
</evidence>
<dbReference type="AlphaFoldDB" id="A0A9W9NEQ2"/>